<dbReference type="GO" id="GO:0008270">
    <property type="term" value="F:zinc ion binding"/>
    <property type="evidence" value="ECO:0007669"/>
    <property type="project" value="UniProtKB-KW"/>
</dbReference>
<keyword evidence="5" id="KW-0479">Metal-binding</keyword>
<dbReference type="PANTHER" id="PTHR10615:SF161">
    <property type="entry name" value="HISTONE ACETYLTRANSFERASE KAT7"/>
    <property type="match status" value="1"/>
</dbReference>
<dbReference type="Pfam" id="PF01853">
    <property type="entry name" value="MOZ_SAS"/>
    <property type="match status" value="1"/>
</dbReference>
<evidence type="ECO:0000313" key="17">
    <source>
        <dbReference type="EMBL" id="GAA94815.1"/>
    </source>
</evidence>
<feature type="active site" description="Proton donor/acceptor" evidence="11">
    <location>
        <position position="546"/>
    </location>
</feature>
<dbReference type="SUPFAM" id="SSF55729">
    <property type="entry name" value="Acyl-CoA N-acyltransferases (Nat)"/>
    <property type="match status" value="1"/>
</dbReference>
<name>G7DW09_MIXOS</name>
<gene>
    <name evidence="17" type="primary">Mo01469</name>
    <name evidence="17" type="ORF">E5Q_01469</name>
</gene>
<keyword evidence="4" id="KW-0808">Transferase</keyword>
<feature type="compositionally biased region" description="Acidic residues" evidence="14">
    <location>
        <begin position="911"/>
        <end position="925"/>
    </location>
</feature>
<dbReference type="InterPro" id="IPR036388">
    <property type="entry name" value="WH-like_DNA-bd_sf"/>
</dbReference>
<feature type="compositionally biased region" description="Low complexity" evidence="14">
    <location>
        <begin position="224"/>
        <end position="234"/>
    </location>
</feature>
<keyword evidence="10 13" id="KW-0539">Nucleus</keyword>
<feature type="region of interest" description="Disordered" evidence="14">
    <location>
        <begin position="618"/>
        <end position="652"/>
    </location>
</feature>
<evidence type="ECO:0000256" key="9">
    <source>
        <dbReference type="ARBA" id="ARBA00022990"/>
    </source>
</evidence>
<evidence type="ECO:0000259" key="15">
    <source>
        <dbReference type="PROSITE" id="PS50016"/>
    </source>
</evidence>
<dbReference type="PROSITE" id="PS01359">
    <property type="entry name" value="ZF_PHD_1"/>
    <property type="match status" value="1"/>
</dbReference>
<evidence type="ECO:0000256" key="4">
    <source>
        <dbReference type="ARBA" id="ARBA00022679"/>
    </source>
</evidence>
<dbReference type="InterPro" id="IPR050603">
    <property type="entry name" value="MYST_HAT"/>
</dbReference>
<evidence type="ECO:0000256" key="3">
    <source>
        <dbReference type="ARBA" id="ARBA00013184"/>
    </source>
</evidence>
<feature type="compositionally biased region" description="Basic residues" evidence="14">
    <location>
        <begin position="626"/>
        <end position="636"/>
    </location>
</feature>
<dbReference type="CDD" id="cd15526">
    <property type="entry name" value="PHD1_MOZ_d4"/>
    <property type="match status" value="1"/>
</dbReference>
<evidence type="ECO:0000256" key="13">
    <source>
        <dbReference type="RuleBase" id="RU361211"/>
    </source>
</evidence>
<comment type="caution">
    <text evidence="17">The sequence shown here is derived from an EMBL/GenBank/DDBJ whole genome shotgun (WGS) entry which is preliminary data.</text>
</comment>
<feature type="region of interest" description="Disordered" evidence="14">
    <location>
        <begin position="131"/>
        <end position="183"/>
    </location>
</feature>
<accession>G7DW09</accession>
<keyword evidence="9" id="KW-0007">Acetylation</keyword>
<dbReference type="GO" id="GO:0003682">
    <property type="term" value="F:chromatin binding"/>
    <property type="evidence" value="ECO:0007669"/>
    <property type="project" value="TreeGrafter"/>
</dbReference>
<feature type="region of interest" description="Disordered" evidence="14">
    <location>
        <begin position="195"/>
        <end position="285"/>
    </location>
</feature>
<dbReference type="InterPro" id="IPR013083">
    <property type="entry name" value="Znf_RING/FYVE/PHD"/>
</dbReference>
<dbReference type="EMBL" id="BABT02000047">
    <property type="protein sequence ID" value="GAA94815.1"/>
    <property type="molecule type" value="Genomic_DNA"/>
</dbReference>
<dbReference type="CDD" id="cd15489">
    <property type="entry name" value="PHD_SF"/>
    <property type="match status" value="1"/>
</dbReference>
<feature type="region of interest" description="Disordered" evidence="14">
    <location>
        <begin position="759"/>
        <end position="925"/>
    </location>
</feature>
<dbReference type="Gene3D" id="3.30.60.60">
    <property type="entry name" value="N-acetyl transferase-like"/>
    <property type="match status" value="1"/>
</dbReference>
<evidence type="ECO:0000256" key="11">
    <source>
        <dbReference type="PIRSR" id="PIRSR602717-51"/>
    </source>
</evidence>
<keyword evidence="7" id="KW-0862">Zinc</keyword>
<evidence type="ECO:0000259" key="16">
    <source>
        <dbReference type="PROSITE" id="PS51726"/>
    </source>
</evidence>
<dbReference type="Pfam" id="PF17772">
    <property type="entry name" value="zf-MYST"/>
    <property type="match status" value="1"/>
</dbReference>
<feature type="compositionally biased region" description="Polar residues" evidence="14">
    <location>
        <begin position="808"/>
        <end position="824"/>
    </location>
</feature>
<evidence type="ECO:0000256" key="10">
    <source>
        <dbReference type="ARBA" id="ARBA00023242"/>
    </source>
</evidence>
<keyword evidence="8" id="KW-0156">Chromatin regulator</keyword>
<feature type="compositionally biased region" description="Polar residues" evidence="14">
    <location>
        <begin position="135"/>
        <end position="150"/>
    </location>
</feature>
<feature type="domain" description="PHD-type" evidence="15">
    <location>
        <begin position="72"/>
        <end position="119"/>
    </location>
</feature>
<feature type="compositionally biased region" description="Acidic residues" evidence="14">
    <location>
        <begin position="247"/>
        <end position="262"/>
    </location>
</feature>
<keyword evidence="6 12" id="KW-0863">Zinc-finger</keyword>
<organism evidence="17 18">
    <name type="scientific">Mixia osmundae (strain CBS 9802 / IAM 14324 / JCM 22182 / KY 12970)</name>
    <dbReference type="NCBI Taxonomy" id="764103"/>
    <lineage>
        <taxon>Eukaryota</taxon>
        <taxon>Fungi</taxon>
        <taxon>Dikarya</taxon>
        <taxon>Basidiomycota</taxon>
        <taxon>Pucciniomycotina</taxon>
        <taxon>Mixiomycetes</taxon>
        <taxon>Mixiales</taxon>
        <taxon>Mixiaceae</taxon>
        <taxon>Mixia</taxon>
    </lineage>
</organism>
<dbReference type="PROSITE" id="PS50016">
    <property type="entry name" value="ZF_PHD_2"/>
    <property type="match status" value="2"/>
</dbReference>
<protein>
    <recommendedName>
        <fullName evidence="3 13">Histone acetyltransferase</fullName>
        <ecNumber evidence="3 13">2.3.1.48</ecNumber>
    </recommendedName>
</protein>
<dbReference type="SUPFAM" id="SSF57903">
    <property type="entry name" value="FYVE/PHD zinc finger"/>
    <property type="match status" value="2"/>
</dbReference>
<dbReference type="InterPro" id="IPR002717">
    <property type="entry name" value="HAT_MYST-type"/>
</dbReference>
<evidence type="ECO:0000256" key="8">
    <source>
        <dbReference type="ARBA" id="ARBA00022853"/>
    </source>
</evidence>
<evidence type="ECO:0000256" key="5">
    <source>
        <dbReference type="ARBA" id="ARBA00022723"/>
    </source>
</evidence>
<dbReference type="InterPro" id="IPR019786">
    <property type="entry name" value="Zinc_finger_PHD-type_CS"/>
</dbReference>
<feature type="domain" description="MYST-type HAT" evidence="16">
    <location>
        <begin position="369"/>
        <end position="689"/>
    </location>
</feature>
<dbReference type="GO" id="GO:0005634">
    <property type="term" value="C:nucleus"/>
    <property type="evidence" value="ECO:0007669"/>
    <property type="project" value="UniProtKB-SubCell"/>
</dbReference>
<dbReference type="OMA" id="PEHESEM"/>
<dbReference type="PANTHER" id="PTHR10615">
    <property type="entry name" value="HISTONE ACETYLTRANSFERASE"/>
    <property type="match status" value="1"/>
</dbReference>
<dbReference type="Gene3D" id="3.30.40.10">
    <property type="entry name" value="Zinc/RING finger domain, C3HC4 (zinc finger)"/>
    <property type="match status" value="1"/>
</dbReference>
<comment type="similarity">
    <text evidence="2 13">Belongs to the MYST (SAS/MOZ) family.</text>
</comment>
<keyword evidence="18" id="KW-1185">Reference proteome</keyword>
<comment type="subcellular location">
    <subcellularLocation>
        <location evidence="1 13">Nucleus</location>
    </subcellularLocation>
</comment>
<feature type="region of interest" description="Disordered" evidence="14">
    <location>
        <begin position="318"/>
        <end position="365"/>
    </location>
</feature>
<dbReference type="InterPro" id="IPR040706">
    <property type="entry name" value="Zf-MYST"/>
</dbReference>
<dbReference type="EC" id="2.3.1.48" evidence="3 13"/>
<reference evidence="17 18" key="2">
    <citation type="journal article" date="2012" name="Open Biol.">
        <title>Characteristics of nucleosomes and linker DNA regions on the genome of the basidiomycete Mixia osmundae revealed by mono- and dinucleosome mapping.</title>
        <authorList>
            <person name="Nishida H."/>
            <person name="Kondo S."/>
            <person name="Matsumoto T."/>
            <person name="Suzuki Y."/>
            <person name="Yoshikawa H."/>
            <person name="Taylor T.D."/>
            <person name="Sugiyama J."/>
        </authorList>
    </citation>
    <scope>NUCLEOTIDE SEQUENCE [LARGE SCALE GENOMIC DNA]</scope>
    <source>
        <strain evidence="18">CBS 9802 / IAM 14324 / JCM 22182 / KY 12970</strain>
    </source>
</reference>
<dbReference type="GO" id="GO:0004402">
    <property type="term" value="F:histone acetyltransferase activity"/>
    <property type="evidence" value="ECO:0007669"/>
    <property type="project" value="InterPro"/>
</dbReference>
<dbReference type="GO" id="GO:0031507">
    <property type="term" value="P:heterochromatin formation"/>
    <property type="evidence" value="ECO:0007669"/>
    <property type="project" value="UniProtKB-ARBA"/>
</dbReference>
<evidence type="ECO:0000256" key="2">
    <source>
        <dbReference type="ARBA" id="ARBA00010107"/>
    </source>
</evidence>
<dbReference type="InterPro" id="IPR001965">
    <property type="entry name" value="Znf_PHD"/>
</dbReference>
<feature type="compositionally biased region" description="Basic and acidic residues" evidence="14">
    <location>
        <begin position="276"/>
        <end position="285"/>
    </location>
</feature>
<feature type="compositionally biased region" description="Polar residues" evidence="14">
    <location>
        <begin position="344"/>
        <end position="363"/>
    </location>
</feature>
<dbReference type="GO" id="GO:1990467">
    <property type="term" value="C:NuA3a histone acetyltransferase complex"/>
    <property type="evidence" value="ECO:0007669"/>
    <property type="project" value="TreeGrafter"/>
</dbReference>
<evidence type="ECO:0000313" key="18">
    <source>
        <dbReference type="Proteomes" id="UP000009131"/>
    </source>
</evidence>
<comment type="catalytic activity">
    <reaction evidence="13">
        <text>L-lysyl-[protein] + acetyl-CoA = N(6)-acetyl-L-lysyl-[protein] + CoA + H(+)</text>
        <dbReference type="Rhea" id="RHEA:45948"/>
        <dbReference type="Rhea" id="RHEA-COMP:9752"/>
        <dbReference type="Rhea" id="RHEA-COMP:10731"/>
        <dbReference type="ChEBI" id="CHEBI:15378"/>
        <dbReference type="ChEBI" id="CHEBI:29969"/>
        <dbReference type="ChEBI" id="CHEBI:57287"/>
        <dbReference type="ChEBI" id="CHEBI:57288"/>
        <dbReference type="ChEBI" id="CHEBI:61930"/>
        <dbReference type="EC" id="2.3.1.48"/>
    </reaction>
</comment>
<dbReference type="AlphaFoldDB" id="G7DW09"/>
<dbReference type="GO" id="GO:0006357">
    <property type="term" value="P:regulation of transcription by RNA polymerase II"/>
    <property type="evidence" value="ECO:0007669"/>
    <property type="project" value="TreeGrafter"/>
</dbReference>
<dbReference type="GO" id="GO:0003712">
    <property type="term" value="F:transcription coregulator activity"/>
    <property type="evidence" value="ECO:0007669"/>
    <property type="project" value="TreeGrafter"/>
</dbReference>
<evidence type="ECO:0000256" key="7">
    <source>
        <dbReference type="ARBA" id="ARBA00022833"/>
    </source>
</evidence>
<evidence type="ECO:0000256" key="12">
    <source>
        <dbReference type="PROSITE-ProRule" id="PRU00146"/>
    </source>
</evidence>
<evidence type="ECO:0000256" key="6">
    <source>
        <dbReference type="ARBA" id="ARBA00022771"/>
    </source>
</evidence>
<dbReference type="FunFam" id="3.30.60.60:FF:000001">
    <property type="entry name" value="Histone acetyltransferase"/>
    <property type="match status" value="1"/>
</dbReference>
<evidence type="ECO:0000256" key="1">
    <source>
        <dbReference type="ARBA" id="ARBA00004123"/>
    </source>
</evidence>
<dbReference type="STRING" id="764103.G7DW09"/>
<dbReference type="InParanoid" id="G7DW09"/>
<dbReference type="PROSITE" id="PS51726">
    <property type="entry name" value="MYST_HAT"/>
    <property type="match status" value="1"/>
</dbReference>
<dbReference type="InterPro" id="IPR016181">
    <property type="entry name" value="Acyl_CoA_acyltransferase"/>
</dbReference>
<dbReference type="Gene3D" id="1.10.10.10">
    <property type="entry name" value="Winged helix-like DNA-binding domain superfamily/Winged helix DNA-binding domain"/>
    <property type="match status" value="1"/>
</dbReference>
<evidence type="ECO:0000256" key="14">
    <source>
        <dbReference type="SAM" id="MobiDB-lite"/>
    </source>
</evidence>
<dbReference type="RefSeq" id="XP_014565055.1">
    <property type="nucleotide sequence ID" value="XM_014709569.1"/>
</dbReference>
<sequence>MGPKTRNWSFAVAPDLECSFCEGTADFNKEGKPEKLLSCVACGRSGHFSCLQMIEQHIISAVQKYPWHCIECKACEVCREIDEHLILCDYCDRGWHRECAQADIEDDDSTWRCPKCAGTFSSLPAIAASTKGKQRATSSPAARLSLNGSHVASPPPSRITPRAPQGGARIKTPSGIYQDIGGSSGGLKVRLKVNAEPASSKARRTSNGRPNYRLPDFTDDDSDASLLPSSAAKLPTKKRRTIVQEIVPDEPPEEAEEEEQEDLPYGGILTGQDAEPGDRKPAAPDKQRFDMAKLAQENMQRRLAAANAAARLRNNASPMSYTGEEQDAEPSSRSTAVGLRQRSAHNLSASQSYADSRDSTPSTPMGAAAVNSNIRCIRFGEFEIDTWYQAPYPEEYALVPDGMLWICEYCFKYMKGRFQTSRHRLKCKLRHPPGDEIYRDGEVSVFEVDGRKSKIYCQNLCLLAKMFLDHKTLYYDVDPFLFYVMTEAGPDGARFVGYFSKEKRSSTNNVSCIMTLPVRQRRGWGNMLIDFSYLLSKVEKRFGTPEKPLSDLGLVTYKSYWTNAIFDFLDTARDTRTLEQISNATRIMLEEVYYVLKTQNMIRNTAPPIVAMPDTPPSAQYSSRFHGNRHVSRKKAQGGAGKTSAEDEPHEIPTEYKLELDFDKISAHLAKWKGKGHIQLNPDRLRWTPYLVSHALPVQNDPQPLLNGALVDITAQRDEPIANIQAETDAEEVTGMKVADGAIEDAVKSVTELAPAPALKQNGDAHSDEPAGQAPHAASTSPSVAETRPKVSPVTLKLRNGSAERSQESPTQLRVPSSQSQPSPTHLKAGGHGLSPKVNGSTPKRRVGSSELSMLGIQATPITPALPRRARNSATPTSLPSLKKRRSEFTPAHRSSRQTPDSANHINGVEWQEEDADGEVDPDYV</sequence>
<dbReference type="HOGENOM" id="CLU_315689_0_0_1"/>
<feature type="domain" description="PHD-type" evidence="15">
    <location>
        <begin position="15"/>
        <end position="75"/>
    </location>
</feature>
<dbReference type="eggNOG" id="KOG2747">
    <property type="taxonomic scope" value="Eukaryota"/>
</dbReference>
<proteinExistence type="inferred from homology"/>
<dbReference type="InterPro" id="IPR019787">
    <property type="entry name" value="Znf_PHD-finger"/>
</dbReference>
<dbReference type="Proteomes" id="UP000009131">
    <property type="component" value="Unassembled WGS sequence"/>
</dbReference>
<dbReference type="Gene3D" id="3.40.630.30">
    <property type="match status" value="1"/>
</dbReference>
<dbReference type="SMART" id="SM00249">
    <property type="entry name" value="PHD"/>
    <property type="match status" value="2"/>
</dbReference>
<dbReference type="OrthoDB" id="787137at2759"/>
<reference evidence="17 18" key="1">
    <citation type="journal article" date="2011" name="J. Gen. Appl. Microbiol.">
        <title>Draft genome sequencing of the enigmatic basidiomycete Mixia osmundae.</title>
        <authorList>
            <person name="Nishida H."/>
            <person name="Nagatsuka Y."/>
            <person name="Sugiyama J."/>
        </authorList>
    </citation>
    <scope>NUCLEOTIDE SEQUENCE [LARGE SCALE GENOMIC DNA]</scope>
    <source>
        <strain evidence="18">CBS 9802 / IAM 14324 / JCM 22182 / KY 12970</strain>
    </source>
</reference>
<dbReference type="InterPro" id="IPR011011">
    <property type="entry name" value="Znf_FYVE_PHD"/>
</dbReference>
<dbReference type="FunFam" id="3.40.630.30:FF:000001">
    <property type="entry name" value="Histone acetyltransferase"/>
    <property type="match status" value="1"/>
</dbReference>
<dbReference type="eggNOG" id="KOG1244">
    <property type="taxonomic scope" value="Eukaryota"/>
</dbReference>